<keyword evidence="3" id="KW-1185">Reference proteome</keyword>
<feature type="domain" description="C2H2-type" evidence="1">
    <location>
        <begin position="342"/>
        <end position="362"/>
    </location>
</feature>
<reference evidence="2" key="1">
    <citation type="submission" date="2022-11" db="EMBL/GenBank/DDBJ databases">
        <title>Centuries of genome instability and evolution in soft-shell clam transmissible cancer (bioRxiv).</title>
        <authorList>
            <person name="Hart S.F.M."/>
            <person name="Yonemitsu M.A."/>
            <person name="Giersch R.M."/>
            <person name="Beal B.F."/>
            <person name="Arriagada G."/>
            <person name="Davis B.W."/>
            <person name="Ostrander E.A."/>
            <person name="Goff S.P."/>
            <person name="Metzger M.J."/>
        </authorList>
    </citation>
    <scope>NUCLEOTIDE SEQUENCE</scope>
    <source>
        <strain evidence="2">MELC-2E11</strain>
        <tissue evidence="2">Siphon/mantle</tissue>
    </source>
</reference>
<feature type="domain" description="C2H2-type" evidence="1">
    <location>
        <begin position="398"/>
        <end position="418"/>
    </location>
</feature>
<feature type="non-terminal residue" evidence="2">
    <location>
        <position position="454"/>
    </location>
</feature>
<protein>
    <submittedName>
        <fullName evidence="2">PRDM1-like protein</fullName>
    </submittedName>
</protein>
<dbReference type="SMART" id="SM00355">
    <property type="entry name" value="ZnF_C2H2"/>
    <property type="match status" value="5"/>
</dbReference>
<dbReference type="InterPro" id="IPR050331">
    <property type="entry name" value="Zinc_finger"/>
</dbReference>
<dbReference type="Proteomes" id="UP001164746">
    <property type="component" value="Chromosome 6"/>
</dbReference>
<dbReference type="PROSITE" id="PS00028">
    <property type="entry name" value="ZINC_FINGER_C2H2_1"/>
    <property type="match status" value="4"/>
</dbReference>
<evidence type="ECO:0000259" key="1">
    <source>
        <dbReference type="PROSITE" id="PS00028"/>
    </source>
</evidence>
<dbReference type="PANTHER" id="PTHR16515:SF59">
    <property type="entry name" value="PR DOMAIN ZINC FINGER PROTEIN 1"/>
    <property type="match status" value="1"/>
</dbReference>
<dbReference type="InterPro" id="IPR036236">
    <property type="entry name" value="Znf_C2H2_sf"/>
</dbReference>
<dbReference type="PANTHER" id="PTHR16515">
    <property type="entry name" value="PR DOMAIN ZINC FINGER PROTEIN"/>
    <property type="match status" value="1"/>
</dbReference>
<dbReference type="Gene3D" id="3.30.160.60">
    <property type="entry name" value="Classic Zinc Finger"/>
    <property type="match status" value="5"/>
</dbReference>
<dbReference type="Pfam" id="PF00096">
    <property type="entry name" value="zf-C2H2"/>
    <property type="match status" value="3"/>
</dbReference>
<proteinExistence type="predicted"/>
<accession>A0ABY7EGD8</accession>
<evidence type="ECO:0000313" key="3">
    <source>
        <dbReference type="Proteomes" id="UP001164746"/>
    </source>
</evidence>
<dbReference type="EMBL" id="CP111017">
    <property type="protein sequence ID" value="WAR07861.1"/>
    <property type="molecule type" value="Genomic_DNA"/>
</dbReference>
<feature type="domain" description="C2H2-type" evidence="1">
    <location>
        <begin position="314"/>
        <end position="334"/>
    </location>
</feature>
<evidence type="ECO:0000313" key="2">
    <source>
        <dbReference type="EMBL" id="WAR07861.1"/>
    </source>
</evidence>
<name>A0ABY7EGD8_MYAAR</name>
<sequence length="454" mass="51810">NKLPFKHKKSISVVILLLCVLFTDLFDVRTILSVWETCIWSDIYLIIFRNKRQQRTHVTLHVHANMHTATDTCLDLSMHPPREHVRNVHSSRENCTGEAERSLDAMLPNSGFGGDIDRLRPSFGYNMESFHIPIPTMFSSGAGALSPLHARDCYLCWMYGRGCHELSGLETTWMRNSVPYLNIFPSRHHLNIIPDPCLFQHAWPYEMFPKAVDFSFAFRQRQAGECPSMRENNAFKTEFSKGNKCEGISKPPAATISPNKEAQTYGDIHCNPSPADTKEKALNLTKKKTATTKNGQSSLPYPLTKVDGKMHYECKFCLKTFGQLSNLKVHLRTHTGEKPHVCVTCSKAFTQLAHLQKHHLVHTGERPHECGVCRKRFSSTSNLKTHMRLHSGDRPFHCRQCPAKFTQLVHLKLHRRLHTNERPFQCPQCHRKYISGSGLKTHWKTGTCLPCSGI</sequence>
<organism evidence="2 3">
    <name type="scientific">Mya arenaria</name>
    <name type="common">Soft-shell clam</name>
    <dbReference type="NCBI Taxonomy" id="6604"/>
    <lineage>
        <taxon>Eukaryota</taxon>
        <taxon>Metazoa</taxon>
        <taxon>Spiralia</taxon>
        <taxon>Lophotrochozoa</taxon>
        <taxon>Mollusca</taxon>
        <taxon>Bivalvia</taxon>
        <taxon>Autobranchia</taxon>
        <taxon>Heteroconchia</taxon>
        <taxon>Euheterodonta</taxon>
        <taxon>Imparidentia</taxon>
        <taxon>Neoheterodontei</taxon>
        <taxon>Myida</taxon>
        <taxon>Myoidea</taxon>
        <taxon>Myidae</taxon>
        <taxon>Mya</taxon>
    </lineage>
</organism>
<gene>
    <name evidence="2" type="ORF">MAR_017819</name>
</gene>
<dbReference type="SUPFAM" id="SSF57667">
    <property type="entry name" value="beta-beta-alpha zinc fingers"/>
    <property type="match status" value="3"/>
</dbReference>
<dbReference type="InterPro" id="IPR013087">
    <property type="entry name" value="Znf_C2H2_type"/>
</dbReference>
<feature type="domain" description="C2H2-type" evidence="1">
    <location>
        <begin position="370"/>
        <end position="390"/>
    </location>
</feature>